<dbReference type="InParanoid" id="A0A1Y2EEM5"/>
<evidence type="ECO:0000256" key="1">
    <source>
        <dbReference type="SAM" id="MobiDB-lite"/>
    </source>
</evidence>
<dbReference type="STRING" id="1141098.A0A1Y2EEM5"/>
<evidence type="ECO:0000313" key="3">
    <source>
        <dbReference type="Proteomes" id="UP000193689"/>
    </source>
</evidence>
<dbReference type="AlphaFoldDB" id="A0A1Y2EEM5"/>
<reference evidence="2 3" key="1">
    <citation type="submission" date="2016-07" db="EMBL/GenBank/DDBJ databases">
        <title>Pervasive Adenine N6-methylation of Active Genes in Fungi.</title>
        <authorList>
            <consortium name="DOE Joint Genome Institute"/>
            <person name="Mondo S.J."/>
            <person name="Dannebaum R.O."/>
            <person name="Kuo R.C."/>
            <person name="Labutti K."/>
            <person name="Haridas S."/>
            <person name="Kuo A."/>
            <person name="Salamov A."/>
            <person name="Ahrendt S.R."/>
            <person name="Lipzen A."/>
            <person name="Sullivan W."/>
            <person name="Andreopoulos W.B."/>
            <person name="Clum A."/>
            <person name="Lindquist E."/>
            <person name="Daum C."/>
            <person name="Ramamoorthy G.K."/>
            <person name="Gryganskyi A."/>
            <person name="Culley D."/>
            <person name="Magnuson J.K."/>
            <person name="James T.Y."/>
            <person name="O'Malley M.A."/>
            <person name="Stajich J.E."/>
            <person name="Spatafora J.W."/>
            <person name="Visel A."/>
            <person name="Grigoriev I.V."/>
        </authorList>
    </citation>
    <scope>NUCLEOTIDE SEQUENCE [LARGE SCALE GENOMIC DNA]</scope>
    <source>
        <strain evidence="2 3">CBS 129021</strain>
    </source>
</reference>
<evidence type="ECO:0000313" key="2">
    <source>
        <dbReference type="EMBL" id="ORY70022.1"/>
    </source>
</evidence>
<organism evidence="2 3">
    <name type="scientific">Pseudomassariella vexata</name>
    <dbReference type="NCBI Taxonomy" id="1141098"/>
    <lineage>
        <taxon>Eukaryota</taxon>
        <taxon>Fungi</taxon>
        <taxon>Dikarya</taxon>
        <taxon>Ascomycota</taxon>
        <taxon>Pezizomycotina</taxon>
        <taxon>Sordariomycetes</taxon>
        <taxon>Xylariomycetidae</taxon>
        <taxon>Amphisphaeriales</taxon>
        <taxon>Pseudomassariaceae</taxon>
        <taxon>Pseudomassariella</taxon>
    </lineage>
</organism>
<dbReference type="RefSeq" id="XP_040719972.1">
    <property type="nucleotide sequence ID" value="XM_040863351.1"/>
</dbReference>
<dbReference type="Proteomes" id="UP000193689">
    <property type="component" value="Unassembled WGS sequence"/>
</dbReference>
<keyword evidence="3" id="KW-1185">Reference proteome</keyword>
<dbReference type="EMBL" id="MCFJ01000002">
    <property type="protein sequence ID" value="ORY70022.1"/>
    <property type="molecule type" value="Genomic_DNA"/>
</dbReference>
<proteinExistence type="predicted"/>
<dbReference type="GeneID" id="63779563"/>
<accession>A0A1Y2EEM5</accession>
<comment type="caution">
    <text evidence="2">The sequence shown here is derived from an EMBL/GenBank/DDBJ whole genome shotgun (WGS) entry which is preliminary data.</text>
</comment>
<dbReference type="OrthoDB" id="508139at2759"/>
<feature type="compositionally biased region" description="Polar residues" evidence="1">
    <location>
        <begin position="293"/>
        <end position="325"/>
    </location>
</feature>
<sequence>MPRNAHVTYRVGVWPFNQTQGGPDRDCALTWWNTTGYAMFQNPGQRYSQAAIDQNRLGSCAATLIHGAGDLYNNTSPWIDFWDDMARMPYQRTEDVALELFDRHGDLKDEFCMGATTVWRDKFGDRFILVIDHLRILDHLPRVPQRTADLKESLMRELLAKAQAQVDEIDGPKEFFAIASGAMLKRELSIHGRDLPEDEQRMPLWNMWTQHNFRFLRKMGFRRLGSSHYLAWSSDENHPSRQITLEDEAALDQIILQGAPVNGGLGDDLDENPLDLSNSPEANGTHDIDGSQDAISPQESTASQDAASSPDTEVSPETTASQNAL</sequence>
<gene>
    <name evidence="2" type="ORF">BCR38DRAFT_481174</name>
</gene>
<feature type="region of interest" description="Disordered" evidence="1">
    <location>
        <begin position="261"/>
        <end position="325"/>
    </location>
</feature>
<protein>
    <submittedName>
        <fullName evidence="2">Uncharacterized protein</fullName>
    </submittedName>
</protein>
<name>A0A1Y2EEM5_9PEZI</name>